<feature type="region of interest" description="Disordered" evidence="7">
    <location>
        <begin position="1"/>
        <end position="55"/>
    </location>
</feature>
<evidence type="ECO:0000259" key="8">
    <source>
        <dbReference type="Pfam" id="PF04034"/>
    </source>
</evidence>
<comment type="function">
    <text evidence="6">Aminocarboxypropyltransferase that catalyzes the aminocarboxypropyl transfer on pseudouridine in 18S rRNA. It constitutes the last step in biosynthesis of the hypermodified N1-methyl-N3-(3-amino-3-carboxypropyl) pseudouridine (m1acp3-Psi).</text>
</comment>
<dbReference type="NCBIfam" id="NF002621">
    <property type="entry name" value="PRK02287.1"/>
    <property type="match status" value="1"/>
</dbReference>
<dbReference type="GO" id="GO:0030490">
    <property type="term" value="P:maturation of SSU-rRNA"/>
    <property type="evidence" value="ECO:0007669"/>
    <property type="project" value="TreeGrafter"/>
</dbReference>
<keyword evidence="11" id="KW-1185">Reference proteome</keyword>
<feature type="compositionally biased region" description="Basic and acidic residues" evidence="7">
    <location>
        <begin position="295"/>
        <end position="323"/>
    </location>
</feature>
<comment type="similarity">
    <text evidence="6">Belongs to the TDD superfamily. TSR3 family.</text>
</comment>
<dbReference type="Pfam" id="PF04068">
    <property type="entry name" value="Fer4_RLI"/>
    <property type="match status" value="1"/>
</dbReference>
<dbReference type="PANTHER" id="PTHR20426:SF0">
    <property type="entry name" value="18S RRNA AMINOCARBOXYPROPYLTRANSFERASE"/>
    <property type="match status" value="1"/>
</dbReference>
<reference evidence="10 11" key="1">
    <citation type="submission" date="2024-02" db="EMBL/GenBank/DDBJ databases">
        <title>Chromosome-scale genome assembly of the rough periwinkle Littorina saxatilis.</title>
        <authorList>
            <person name="De Jode A."/>
            <person name="Faria R."/>
            <person name="Formenti G."/>
            <person name="Sims Y."/>
            <person name="Smith T.P."/>
            <person name="Tracey A."/>
            <person name="Wood J.M.D."/>
            <person name="Zagrodzka Z.B."/>
            <person name="Johannesson K."/>
            <person name="Butlin R.K."/>
            <person name="Leder E.H."/>
        </authorList>
    </citation>
    <scope>NUCLEOTIDE SEQUENCE [LARGE SCALE GENOMIC DNA]</scope>
    <source>
        <strain evidence="10">Snail1</strain>
        <tissue evidence="10">Muscle</tissue>
    </source>
</reference>
<keyword evidence="3 6" id="KW-0698">rRNA processing</keyword>
<keyword evidence="5 6" id="KW-0949">S-adenosyl-L-methionine</keyword>
<protein>
    <recommendedName>
        <fullName evidence="6">18S rRNA aminocarboxypropyltransferase</fullName>
        <ecNumber evidence="6">2.5.1.157</ecNumber>
    </recommendedName>
</protein>
<evidence type="ECO:0000313" key="11">
    <source>
        <dbReference type="Proteomes" id="UP001374579"/>
    </source>
</evidence>
<feature type="compositionally biased region" description="Acidic residues" evidence="7">
    <location>
        <begin position="273"/>
        <end position="294"/>
    </location>
</feature>
<dbReference type="Proteomes" id="UP001374579">
    <property type="component" value="Unassembled WGS sequence"/>
</dbReference>
<comment type="catalytic activity">
    <reaction evidence="6">
        <text>an N(1)-methylpseudouridine in rRNA + S-adenosyl-L-methionine = N(1)-methyl-N(3)-[(3S)-3-amino-3-carboxypropyl]pseudouridine in rRNA + S-methyl-5'-thioadenosine + H(+)</text>
        <dbReference type="Rhea" id="RHEA:63296"/>
        <dbReference type="Rhea" id="RHEA-COMP:11634"/>
        <dbReference type="Rhea" id="RHEA-COMP:16310"/>
        <dbReference type="ChEBI" id="CHEBI:15378"/>
        <dbReference type="ChEBI" id="CHEBI:17509"/>
        <dbReference type="ChEBI" id="CHEBI:59789"/>
        <dbReference type="ChEBI" id="CHEBI:74890"/>
        <dbReference type="ChEBI" id="CHEBI:146234"/>
        <dbReference type="EC" id="2.5.1.157"/>
    </reaction>
</comment>
<dbReference type="EC" id="2.5.1.157" evidence="6"/>
<feature type="binding site" evidence="6">
    <location>
        <position position="169"/>
    </location>
    <ligand>
        <name>S-adenosyl-L-methionine</name>
        <dbReference type="ChEBI" id="CHEBI:59789"/>
    </ligand>
</feature>
<dbReference type="PANTHER" id="PTHR20426">
    <property type="entry name" value="RIBOSOME BIOGENESIS PROTEIN TSR3 HOMOLOG"/>
    <property type="match status" value="1"/>
</dbReference>
<keyword evidence="1" id="KW-0963">Cytoplasm</keyword>
<dbReference type="InterPro" id="IPR007177">
    <property type="entry name" value="Tsr3_C"/>
</dbReference>
<evidence type="ECO:0000256" key="2">
    <source>
        <dbReference type="ARBA" id="ARBA00022517"/>
    </source>
</evidence>
<dbReference type="InterPro" id="IPR007209">
    <property type="entry name" value="RNaseL-inhib-like_metal-bd_dom"/>
</dbReference>
<dbReference type="AlphaFoldDB" id="A0AAN9GN78"/>
<dbReference type="InterPro" id="IPR022968">
    <property type="entry name" value="Tsr3-like"/>
</dbReference>
<feature type="compositionally biased region" description="Basic and acidic residues" evidence="7">
    <location>
        <begin position="19"/>
        <end position="38"/>
    </location>
</feature>
<dbReference type="GO" id="GO:0106388">
    <property type="term" value="F:rRNA small subunit aminocarboxypropyltransferase activity"/>
    <property type="evidence" value="ECO:0007669"/>
    <property type="project" value="UniProtKB-EC"/>
</dbReference>
<feature type="domain" description="RNase L inhibitor RLI-like possible metal-binding" evidence="9">
    <location>
        <begin position="68"/>
        <end position="101"/>
    </location>
</feature>
<comment type="caution">
    <text evidence="10">The sequence shown here is derived from an EMBL/GenBank/DDBJ whole genome shotgun (WGS) entry which is preliminary data.</text>
</comment>
<evidence type="ECO:0000259" key="9">
    <source>
        <dbReference type="Pfam" id="PF04068"/>
    </source>
</evidence>
<sequence length="383" mass="42439">MGKNKRGRGGRGGGTDRGSGWKKDRQAKYDMKCADRSKVVNSSDEEEPKEGKEDTCEGAEAAVMQTIPLAMWDLEHCDPRKCSGRKLSRHGLVRCLRLNQRFPGIVLSPMGTKPVAPEDREIIEKGGLAVIDCSWARLDDTPFSRMKCNHPRLLPYFVATNPINYGRPWKLSCVEAFAAALWLTGYREQGEHLLSKFKWGHSFADQNGDLLEAYSKCTTAAEVQQFQQEHLDKIQDEFDHRQDKDLLDIDTSVDVCNPNRPAGGASYLPPSDSDSDSESEDDDESDADDEDEDDKKEAESSWKDSADERTVKEKTGASEDRTESCLCENEPETTSSVQSESRDTLQSCDKDSDSNIKRGDGSASETVLTETASSLASLSLTST</sequence>
<evidence type="ECO:0000256" key="6">
    <source>
        <dbReference type="HAMAP-Rule" id="MF_03146"/>
    </source>
</evidence>
<organism evidence="10 11">
    <name type="scientific">Littorina saxatilis</name>
    <dbReference type="NCBI Taxonomy" id="31220"/>
    <lineage>
        <taxon>Eukaryota</taxon>
        <taxon>Metazoa</taxon>
        <taxon>Spiralia</taxon>
        <taxon>Lophotrochozoa</taxon>
        <taxon>Mollusca</taxon>
        <taxon>Gastropoda</taxon>
        <taxon>Caenogastropoda</taxon>
        <taxon>Littorinimorpha</taxon>
        <taxon>Littorinoidea</taxon>
        <taxon>Littorinidae</taxon>
        <taxon>Littorina</taxon>
    </lineage>
</organism>
<feature type="region of interest" description="Disordered" evidence="7">
    <location>
        <begin position="252"/>
        <end position="368"/>
    </location>
</feature>
<evidence type="ECO:0000256" key="3">
    <source>
        <dbReference type="ARBA" id="ARBA00022552"/>
    </source>
</evidence>
<proteinExistence type="inferred from homology"/>
<evidence type="ECO:0000256" key="4">
    <source>
        <dbReference type="ARBA" id="ARBA00022679"/>
    </source>
</evidence>
<dbReference type="GO" id="GO:1904047">
    <property type="term" value="F:S-adenosyl-L-methionine binding"/>
    <property type="evidence" value="ECO:0007669"/>
    <property type="project" value="UniProtKB-UniRule"/>
</dbReference>
<feature type="binding site" evidence="6">
    <location>
        <position position="154"/>
    </location>
    <ligand>
        <name>S-adenosyl-L-methionine</name>
        <dbReference type="ChEBI" id="CHEBI:59789"/>
    </ligand>
</feature>
<name>A0AAN9GN78_9CAEN</name>
<gene>
    <name evidence="10" type="ORF">V1264_012194</name>
</gene>
<keyword evidence="4 6" id="KW-0808">Transferase</keyword>
<dbReference type="HAMAP" id="MF_01116">
    <property type="entry name" value="TSR3"/>
    <property type="match status" value="1"/>
</dbReference>
<dbReference type="EMBL" id="JBAMIC010000002">
    <property type="protein sequence ID" value="KAK7112805.1"/>
    <property type="molecule type" value="Genomic_DNA"/>
</dbReference>
<evidence type="ECO:0000256" key="1">
    <source>
        <dbReference type="ARBA" id="ARBA00022490"/>
    </source>
</evidence>
<feature type="compositionally biased region" description="Basic and acidic residues" evidence="7">
    <location>
        <begin position="340"/>
        <end position="360"/>
    </location>
</feature>
<keyword evidence="2 6" id="KW-0690">Ribosome biogenesis</keyword>
<dbReference type="Pfam" id="PF04034">
    <property type="entry name" value="Ribo_biogen_C"/>
    <property type="match status" value="1"/>
</dbReference>
<evidence type="ECO:0000313" key="10">
    <source>
        <dbReference type="EMBL" id="KAK7112805.1"/>
    </source>
</evidence>
<evidence type="ECO:0000256" key="7">
    <source>
        <dbReference type="SAM" id="MobiDB-lite"/>
    </source>
</evidence>
<accession>A0AAN9GN78</accession>
<feature type="domain" description="16S/18S rRNA aminocarboxypropyltransferase Tsr3 C-terminal" evidence="8">
    <location>
        <begin position="105"/>
        <end position="230"/>
    </location>
</feature>
<dbReference type="GO" id="GO:0000455">
    <property type="term" value="P:enzyme-directed rRNA pseudouridine synthesis"/>
    <property type="evidence" value="ECO:0007669"/>
    <property type="project" value="UniProtKB-UniRule"/>
</dbReference>
<evidence type="ECO:0000256" key="5">
    <source>
        <dbReference type="ARBA" id="ARBA00022691"/>
    </source>
</evidence>
<feature type="binding site" evidence="6">
    <location>
        <position position="131"/>
    </location>
    <ligand>
        <name>S-adenosyl-L-methionine</name>
        <dbReference type="ChEBI" id="CHEBI:59789"/>
    </ligand>
</feature>
<feature type="binding site" evidence="6">
    <location>
        <position position="83"/>
    </location>
    <ligand>
        <name>S-adenosyl-L-methionine</name>
        <dbReference type="ChEBI" id="CHEBI:59789"/>
    </ligand>
</feature>